<dbReference type="Proteomes" id="UP000053611">
    <property type="component" value="Unassembled WGS sequence"/>
</dbReference>
<reference evidence="1 2" key="1">
    <citation type="submission" date="2015-03" db="EMBL/GenBank/DDBJ databases">
        <title>Genomics and transcriptomics of the oil-accumulating basidiomycete yeast T. oleaginosus allow insights into substrate utilization and the diverse evolutionary trajectories of mating systems in fungi.</title>
        <authorList>
            <consortium name="DOE Joint Genome Institute"/>
            <person name="Kourist R."/>
            <person name="Kracht O."/>
            <person name="Bracharz F."/>
            <person name="Lipzen A."/>
            <person name="Nolan M."/>
            <person name="Ohm R."/>
            <person name="Grigoriev I."/>
            <person name="Sun S."/>
            <person name="Heitman J."/>
            <person name="Bruck T."/>
            <person name="Nowrousian M."/>
        </authorList>
    </citation>
    <scope>NUCLEOTIDE SEQUENCE [LARGE SCALE GENOMIC DNA]</scope>
    <source>
        <strain evidence="1 2">IBC0246</strain>
    </source>
</reference>
<proteinExistence type="predicted"/>
<dbReference type="RefSeq" id="XP_018275313.1">
    <property type="nucleotide sequence ID" value="XM_018427030.1"/>
</dbReference>
<accession>A0A0J0XCN6</accession>
<gene>
    <name evidence="1" type="ORF">CC85DRAFT_331268</name>
</gene>
<dbReference type="EMBL" id="KQ087281">
    <property type="protein sequence ID" value="KLT38822.1"/>
    <property type="molecule type" value="Genomic_DNA"/>
</dbReference>
<dbReference type="GeneID" id="28987633"/>
<sequence length="148" mass="15197">MAPAATTSAAADPYACASYPSLDGATSAPPAYWPADRNATAGQRACTAFPNYYMVQCCGSASAGAGSASAVVREPKCGWEVCISSTTDAQWEACFKALDAQRGNVSDKGYTYKCASGEKKKEEEKMSGARRAVVGAAVVVAACMALAL</sequence>
<keyword evidence="2" id="KW-1185">Reference proteome</keyword>
<organism evidence="1 2">
    <name type="scientific">Cutaneotrichosporon oleaginosum</name>
    <dbReference type="NCBI Taxonomy" id="879819"/>
    <lineage>
        <taxon>Eukaryota</taxon>
        <taxon>Fungi</taxon>
        <taxon>Dikarya</taxon>
        <taxon>Basidiomycota</taxon>
        <taxon>Agaricomycotina</taxon>
        <taxon>Tremellomycetes</taxon>
        <taxon>Trichosporonales</taxon>
        <taxon>Trichosporonaceae</taxon>
        <taxon>Cutaneotrichosporon</taxon>
    </lineage>
</organism>
<evidence type="ECO:0000313" key="1">
    <source>
        <dbReference type="EMBL" id="KLT38822.1"/>
    </source>
</evidence>
<dbReference type="AlphaFoldDB" id="A0A0J0XCN6"/>
<name>A0A0J0XCN6_9TREE</name>
<protein>
    <submittedName>
        <fullName evidence="1">Uncharacterized protein</fullName>
    </submittedName>
</protein>
<evidence type="ECO:0000313" key="2">
    <source>
        <dbReference type="Proteomes" id="UP000053611"/>
    </source>
</evidence>